<keyword evidence="3" id="KW-1185">Reference proteome</keyword>
<feature type="region of interest" description="Disordered" evidence="1">
    <location>
        <begin position="103"/>
        <end position="128"/>
    </location>
</feature>
<evidence type="ECO:0000256" key="1">
    <source>
        <dbReference type="SAM" id="MobiDB-lite"/>
    </source>
</evidence>
<gene>
    <name evidence="2" type="ORF">SVIO_102880</name>
</gene>
<organism evidence="2 3">
    <name type="scientific">Streptomyces violaceusniger</name>
    <dbReference type="NCBI Taxonomy" id="68280"/>
    <lineage>
        <taxon>Bacteria</taxon>
        <taxon>Bacillati</taxon>
        <taxon>Actinomycetota</taxon>
        <taxon>Actinomycetes</taxon>
        <taxon>Kitasatosporales</taxon>
        <taxon>Streptomycetaceae</taxon>
        <taxon>Streptomyces</taxon>
        <taxon>Streptomyces violaceusniger group</taxon>
    </lineage>
</organism>
<feature type="region of interest" description="Disordered" evidence="1">
    <location>
        <begin position="149"/>
        <end position="191"/>
    </location>
</feature>
<name>A0A4D4LF87_STRVO</name>
<reference evidence="2 3" key="1">
    <citation type="journal article" date="2020" name="Int. J. Syst. Evol. Microbiol.">
        <title>Reclassification of Streptomyces castelarensis and Streptomyces sporoclivatus as later heterotypic synonyms of Streptomyces antimycoticus.</title>
        <authorList>
            <person name="Komaki H."/>
            <person name="Tamura T."/>
        </authorList>
    </citation>
    <scope>NUCLEOTIDE SEQUENCE [LARGE SCALE GENOMIC DNA]</scope>
    <source>
        <strain evidence="2 3">NBRC 13459</strain>
    </source>
</reference>
<dbReference type="Proteomes" id="UP000301309">
    <property type="component" value="Unassembled WGS sequence"/>
</dbReference>
<accession>A0A4D4LF87</accession>
<proteinExistence type="predicted"/>
<feature type="region of interest" description="Disordered" evidence="1">
    <location>
        <begin position="1"/>
        <end position="44"/>
    </location>
</feature>
<dbReference type="EMBL" id="BJHW01000002">
    <property type="protein sequence ID" value="GDY59665.1"/>
    <property type="molecule type" value="Genomic_DNA"/>
</dbReference>
<dbReference type="AlphaFoldDB" id="A0A4D4LF87"/>
<comment type="caution">
    <text evidence="2">The sequence shown here is derived from an EMBL/GenBank/DDBJ whole genome shotgun (WGS) entry which is preliminary data.</text>
</comment>
<evidence type="ECO:0000313" key="2">
    <source>
        <dbReference type="EMBL" id="GDY59665.1"/>
    </source>
</evidence>
<protein>
    <submittedName>
        <fullName evidence="2">Uncharacterized protein</fullName>
    </submittedName>
</protein>
<evidence type="ECO:0000313" key="3">
    <source>
        <dbReference type="Proteomes" id="UP000301309"/>
    </source>
</evidence>
<sequence length="322" mass="34517">MQRYGSQEYGYDTQPTSYQATPMRREATPGRPLWPTEQRGRPGQFALGRTVGARGAPRIGLAGRIGAEPGCRRPPRVASGAIVKIVALYSEAGQQVLLLAPPTRHGESTADPELPPDPPESGPGLLTGLTDAAQTAARLGRTLHVRTALPAKSWPSDPGLTHQSGFGLPPQPPAPKPTHTDLPTDSGSTAVGPDRYDVVITFVDPRDPEWVADTPWCDLLMPNGSVAFITHSDHQQGRLIDPSSLLTHTAHRAGLTALDHVVLLETPIRRSGLTAPSPRASTALFPQRQADSSEARHMRIHSDLYLFARPRAEVDAEVGEAG</sequence>